<proteinExistence type="predicted"/>
<evidence type="ECO:0000313" key="2">
    <source>
        <dbReference type="EMBL" id="GER29628.1"/>
    </source>
</evidence>
<organism evidence="2 3">
    <name type="scientific">Striga asiatica</name>
    <name type="common">Asiatic witchweed</name>
    <name type="synonym">Buchnera asiatica</name>
    <dbReference type="NCBI Taxonomy" id="4170"/>
    <lineage>
        <taxon>Eukaryota</taxon>
        <taxon>Viridiplantae</taxon>
        <taxon>Streptophyta</taxon>
        <taxon>Embryophyta</taxon>
        <taxon>Tracheophyta</taxon>
        <taxon>Spermatophyta</taxon>
        <taxon>Magnoliopsida</taxon>
        <taxon>eudicotyledons</taxon>
        <taxon>Gunneridae</taxon>
        <taxon>Pentapetalae</taxon>
        <taxon>asterids</taxon>
        <taxon>lamiids</taxon>
        <taxon>Lamiales</taxon>
        <taxon>Orobanchaceae</taxon>
        <taxon>Buchnereae</taxon>
        <taxon>Striga</taxon>
    </lineage>
</organism>
<dbReference type="GO" id="GO:0004523">
    <property type="term" value="F:RNA-DNA hybrid ribonuclease activity"/>
    <property type="evidence" value="ECO:0007669"/>
    <property type="project" value="InterPro"/>
</dbReference>
<protein>
    <submittedName>
        <fullName evidence="2">Ribonuclease H</fullName>
    </submittedName>
</protein>
<dbReference type="Proteomes" id="UP000325081">
    <property type="component" value="Unassembled WGS sequence"/>
</dbReference>
<feature type="domain" description="RNase H type-1" evidence="1">
    <location>
        <begin position="165"/>
        <end position="273"/>
    </location>
</feature>
<accession>A0A5A7PAT4</accession>
<dbReference type="Pfam" id="PF13456">
    <property type="entry name" value="RVT_3"/>
    <property type="match status" value="1"/>
</dbReference>
<gene>
    <name evidence="2" type="ORF">STAS_05502</name>
</gene>
<dbReference type="InterPro" id="IPR002156">
    <property type="entry name" value="RNaseH_domain"/>
</dbReference>
<dbReference type="GO" id="GO:0003676">
    <property type="term" value="F:nucleic acid binding"/>
    <property type="evidence" value="ECO:0007669"/>
    <property type="project" value="InterPro"/>
</dbReference>
<comment type="caution">
    <text evidence="2">The sequence shown here is derived from an EMBL/GenBank/DDBJ whole genome shotgun (WGS) entry which is preliminary data.</text>
</comment>
<dbReference type="EMBL" id="BKCP01004113">
    <property type="protein sequence ID" value="GER29628.1"/>
    <property type="molecule type" value="Genomic_DNA"/>
</dbReference>
<keyword evidence="3" id="KW-1185">Reference proteome</keyword>
<dbReference type="AlphaFoldDB" id="A0A5A7PAT4"/>
<name>A0A5A7PAT4_STRAF</name>
<evidence type="ECO:0000259" key="1">
    <source>
        <dbReference type="Pfam" id="PF13456"/>
    </source>
</evidence>
<reference evidence="3" key="1">
    <citation type="journal article" date="2019" name="Curr. Biol.">
        <title>Genome Sequence of Striga asiatica Provides Insight into the Evolution of Plant Parasitism.</title>
        <authorList>
            <person name="Yoshida S."/>
            <person name="Kim S."/>
            <person name="Wafula E.K."/>
            <person name="Tanskanen J."/>
            <person name="Kim Y.M."/>
            <person name="Honaas L."/>
            <person name="Yang Z."/>
            <person name="Spallek T."/>
            <person name="Conn C.E."/>
            <person name="Ichihashi Y."/>
            <person name="Cheong K."/>
            <person name="Cui S."/>
            <person name="Der J.P."/>
            <person name="Gundlach H."/>
            <person name="Jiao Y."/>
            <person name="Hori C."/>
            <person name="Ishida J.K."/>
            <person name="Kasahara H."/>
            <person name="Kiba T."/>
            <person name="Kim M.S."/>
            <person name="Koo N."/>
            <person name="Laohavisit A."/>
            <person name="Lee Y.H."/>
            <person name="Lumba S."/>
            <person name="McCourt P."/>
            <person name="Mortimer J.C."/>
            <person name="Mutuku J.M."/>
            <person name="Nomura T."/>
            <person name="Sasaki-Sekimoto Y."/>
            <person name="Seto Y."/>
            <person name="Wang Y."/>
            <person name="Wakatake T."/>
            <person name="Sakakibara H."/>
            <person name="Demura T."/>
            <person name="Yamaguchi S."/>
            <person name="Yoneyama K."/>
            <person name="Manabe R.I."/>
            <person name="Nelson D.C."/>
            <person name="Schulman A.H."/>
            <person name="Timko M.P."/>
            <person name="dePamphilis C.W."/>
            <person name="Choi D."/>
            <person name="Shirasu K."/>
        </authorList>
    </citation>
    <scope>NUCLEOTIDE SEQUENCE [LARGE SCALE GENOMIC DNA]</scope>
    <source>
        <strain evidence="3">cv. UVA1</strain>
    </source>
</reference>
<sequence>MSPTAQPPSLSSVNCPTVLSPAKTSPVDHILTILVSISFDFVFIDFDVNFAVLLPAIAEALQPELGGVSNFLFGAAGFWPPGAPDLFLVWQDRNLLLNGSRLSDIDVMIDKGFRWVEDYDKAQACTIFDAVGGFVNDHWAWKGRKGNENGCYLHCDAAVRDSEINLRGWIRNSKCLVVAIFASHMSSSFSPTLAEAFSIQFGLRFAATLGVKIQQVTRDWHEAEQGLIAKDSHHPLEGILSNILTLFDSIDCGLCEHTKRLHNEIAHAIVKWAVEPKTTIMWSDCIPIS</sequence>
<evidence type="ECO:0000313" key="3">
    <source>
        <dbReference type="Proteomes" id="UP000325081"/>
    </source>
</evidence>
<dbReference type="OrthoDB" id="1906820at2759"/>